<dbReference type="InterPro" id="IPR029028">
    <property type="entry name" value="Alpha/beta_knot_MTases"/>
</dbReference>
<dbReference type="Pfam" id="PF00588">
    <property type="entry name" value="SpoU_methylase"/>
    <property type="match status" value="1"/>
</dbReference>
<keyword evidence="2 5" id="KW-0489">Methyltransferase</keyword>
<dbReference type="InterPro" id="IPR029026">
    <property type="entry name" value="tRNA_m1G_MTases_N"/>
</dbReference>
<proteinExistence type="inferred from homology"/>
<dbReference type="Proteomes" id="UP000319353">
    <property type="component" value="Unassembled WGS sequence"/>
</dbReference>
<dbReference type="GO" id="GO:0003723">
    <property type="term" value="F:RNA binding"/>
    <property type="evidence" value="ECO:0007669"/>
    <property type="project" value="InterPro"/>
</dbReference>
<dbReference type="InterPro" id="IPR029064">
    <property type="entry name" value="Ribosomal_eL30-like_sf"/>
</dbReference>
<gene>
    <name evidence="5" type="primary">rlmB</name>
    <name evidence="5" type="ORF">E6H01_11040</name>
</gene>
<dbReference type="CDD" id="cd18103">
    <property type="entry name" value="SpoU-like_RlmB"/>
    <property type="match status" value="1"/>
</dbReference>
<dbReference type="InterPro" id="IPR004441">
    <property type="entry name" value="rRNA_MeTrfase_TrmH"/>
</dbReference>
<dbReference type="FunFam" id="3.40.1280.10:FF:000008">
    <property type="entry name" value="Group 3 RNA methyltransferase TrmH"/>
    <property type="match status" value="1"/>
</dbReference>
<dbReference type="AlphaFoldDB" id="A0A537KUN3"/>
<sequence>MPPGTERNDAGGDGDAIPGRRAVLEALRARRPLRKILIGRTTHGGTIRDILEEARRQDIVVQFVDGRRLDSLTHAARHQGVVALTSFRPLVSVEDVLAAARARQQPPFVLVLDGVEDPANLGAIIRTAEGAGVHGVIIPKHRAAGLTPAVAKTSAGALEYLPVAQVTNLVRTLDELKEAGLWVAGADPTAKDVYHRTRLLPPLALVMGGEGKGLGRLVREHCDILVQLPMRGRIASLNVAVAAGVLLYEVVRQMETGGSQ</sequence>
<dbReference type="InterPro" id="IPR001537">
    <property type="entry name" value="SpoU_MeTrfase"/>
</dbReference>
<dbReference type="SUPFAM" id="SSF75217">
    <property type="entry name" value="alpha/beta knot"/>
    <property type="match status" value="1"/>
</dbReference>
<evidence type="ECO:0000256" key="2">
    <source>
        <dbReference type="ARBA" id="ARBA00022603"/>
    </source>
</evidence>
<reference evidence="5 6" key="1">
    <citation type="journal article" date="2019" name="Nat. Microbiol.">
        <title>Mediterranean grassland soil C-N compound turnover is dependent on rainfall and depth, and is mediated by genomically divergent microorganisms.</title>
        <authorList>
            <person name="Diamond S."/>
            <person name="Andeer P.F."/>
            <person name="Li Z."/>
            <person name="Crits-Christoph A."/>
            <person name="Burstein D."/>
            <person name="Anantharaman K."/>
            <person name="Lane K.R."/>
            <person name="Thomas B.C."/>
            <person name="Pan C."/>
            <person name="Northen T.R."/>
            <person name="Banfield J.F."/>
        </authorList>
    </citation>
    <scope>NUCLEOTIDE SEQUENCE [LARGE SCALE GENOMIC DNA]</scope>
    <source>
        <strain evidence="5">NP_4</strain>
    </source>
</reference>
<dbReference type="PANTHER" id="PTHR46429:SF1">
    <property type="entry name" value="23S RRNA (GUANOSINE-2'-O-)-METHYLTRANSFERASE RLMB"/>
    <property type="match status" value="1"/>
</dbReference>
<evidence type="ECO:0000313" key="6">
    <source>
        <dbReference type="Proteomes" id="UP000319353"/>
    </source>
</evidence>
<evidence type="ECO:0000259" key="4">
    <source>
        <dbReference type="SMART" id="SM00967"/>
    </source>
</evidence>
<feature type="domain" description="RNA 2-O ribose methyltransferase substrate binding" evidence="4">
    <location>
        <begin position="16"/>
        <end position="91"/>
    </location>
</feature>
<dbReference type="GO" id="GO:0006396">
    <property type="term" value="P:RNA processing"/>
    <property type="evidence" value="ECO:0007669"/>
    <property type="project" value="InterPro"/>
</dbReference>
<organism evidence="5 6">
    <name type="scientific">Candidatus Segetimicrobium genomatis</name>
    <dbReference type="NCBI Taxonomy" id="2569760"/>
    <lineage>
        <taxon>Bacteria</taxon>
        <taxon>Bacillati</taxon>
        <taxon>Candidatus Sysuimicrobiota</taxon>
        <taxon>Candidatus Sysuimicrobiia</taxon>
        <taxon>Candidatus Sysuimicrobiales</taxon>
        <taxon>Candidatus Segetimicrobiaceae</taxon>
        <taxon>Candidatus Segetimicrobium</taxon>
    </lineage>
</organism>
<evidence type="ECO:0000256" key="3">
    <source>
        <dbReference type="ARBA" id="ARBA00022679"/>
    </source>
</evidence>
<dbReference type="InterPro" id="IPR013123">
    <property type="entry name" value="SpoU_subst-bd"/>
</dbReference>
<dbReference type="Pfam" id="PF08032">
    <property type="entry name" value="SpoU_sub_bind"/>
    <property type="match status" value="1"/>
</dbReference>
<keyword evidence="3 5" id="KW-0808">Transferase</keyword>
<dbReference type="EMBL" id="VBAL01000135">
    <property type="protein sequence ID" value="TMI99458.1"/>
    <property type="molecule type" value="Genomic_DNA"/>
</dbReference>
<name>A0A537KUN3_9BACT</name>
<dbReference type="SUPFAM" id="SSF55315">
    <property type="entry name" value="L30e-like"/>
    <property type="match status" value="1"/>
</dbReference>
<dbReference type="SMART" id="SM00967">
    <property type="entry name" value="SpoU_sub_bind"/>
    <property type="match status" value="1"/>
</dbReference>
<comment type="caution">
    <text evidence="5">The sequence shown here is derived from an EMBL/GenBank/DDBJ whole genome shotgun (WGS) entry which is preliminary data.</text>
</comment>
<evidence type="ECO:0000256" key="1">
    <source>
        <dbReference type="ARBA" id="ARBA00007228"/>
    </source>
</evidence>
<evidence type="ECO:0000313" key="5">
    <source>
        <dbReference type="EMBL" id="TMI99458.1"/>
    </source>
</evidence>
<protein>
    <submittedName>
        <fullName evidence="5">23S rRNA (Guanosine(2251)-2'-O)-methyltransferase RlmB</fullName>
    </submittedName>
</protein>
<dbReference type="GO" id="GO:0032259">
    <property type="term" value="P:methylation"/>
    <property type="evidence" value="ECO:0007669"/>
    <property type="project" value="UniProtKB-KW"/>
</dbReference>
<accession>A0A537KUN3</accession>
<dbReference type="Gene3D" id="3.40.1280.10">
    <property type="match status" value="1"/>
</dbReference>
<comment type="similarity">
    <text evidence="1">Belongs to the class IV-like SAM-binding methyltransferase superfamily. RNA methyltransferase TrmH family.</text>
</comment>
<dbReference type="PANTHER" id="PTHR46429">
    <property type="entry name" value="23S RRNA (GUANOSINE-2'-O-)-METHYLTRANSFERASE RLMB"/>
    <property type="match status" value="1"/>
</dbReference>
<dbReference type="GO" id="GO:0008173">
    <property type="term" value="F:RNA methyltransferase activity"/>
    <property type="evidence" value="ECO:0007669"/>
    <property type="project" value="InterPro"/>
</dbReference>
<dbReference type="GO" id="GO:0005829">
    <property type="term" value="C:cytosol"/>
    <property type="evidence" value="ECO:0007669"/>
    <property type="project" value="TreeGrafter"/>
</dbReference>
<dbReference type="Gene3D" id="3.30.1330.30">
    <property type="match status" value="1"/>
</dbReference>
<dbReference type="NCBIfam" id="TIGR00186">
    <property type="entry name" value="rRNA_methyl_3"/>
    <property type="match status" value="1"/>
</dbReference>